<evidence type="ECO:0000313" key="3">
    <source>
        <dbReference type="Proteomes" id="UP000327000"/>
    </source>
</evidence>
<feature type="compositionally biased region" description="Acidic residues" evidence="1">
    <location>
        <begin position="1"/>
        <end position="19"/>
    </location>
</feature>
<gene>
    <name evidence="2" type="ORF">FRZ00_30605</name>
</gene>
<evidence type="ECO:0000313" key="2">
    <source>
        <dbReference type="EMBL" id="KAB7834022.1"/>
    </source>
</evidence>
<protein>
    <submittedName>
        <fullName evidence="2">Uncharacterized protein</fullName>
    </submittedName>
</protein>
<feature type="region of interest" description="Disordered" evidence="1">
    <location>
        <begin position="1"/>
        <end position="27"/>
    </location>
</feature>
<dbReference type="OrthoDB" id="4274265at2"/>
<dbReference type="EMBL" id="VOKX01000117">
    <property type="protein sequence ID" value="KAB7834022.1"/>
    <property type="molecule type" value="Genomic_DNA"/>
</dbReference>
<proteinExistence type="predicted"/>
<comment type="caution">
    <text evidence="2">The sequence shown here is derived from an EMBL/GenBank/DDBJ whole genome shotgun (WGS) entry which is preliminary data.</text>
</comment>
<dbReference type="RefSeq" id="WP_152265739.1">
    <property type="nucleotide sequence ID" value="NZ_VOKX01000117.1"/>
</dbReference>
<dbReference type="Proteomes" id="UP000327000">
    <property type="component" value="Unassembled WGS sequence"/>
</dbReference>
<dbReference type="AlphaFoldDB" id="A0A5N5VYP6"/>
<sequence length="94" mass="10119">MADSEEPQEPAPEPGDDDADGHRPHPVCHWCQGSGFVPRVLAHNPGPDPFRGPADTVHRTGQCRHCRGTGSYDSLLDPTIGPEDRSGDVPWGGR</sequence>
<evidence type="ECO:0000256" key="1">
    <source>
        <dbReference type="SAM" id="MobiDB-lite"/>
    </source>
</evidence>
<reference evidence="2 3" key="1">
    <citation type="journal article" date="2019" name="Microb. Cell Fact.">
        <title>Exploring novel herbicidin analogues by transcriptional regulator overexpression and MS/MS molecular networking.</title>
        <authorList>
            <person name="Shi Y."/>
            <person name="Gu R."/>
            <person name="Li Y."/>
            <person name="Wang X."/>
            <person name="Ren W."/>
            <person name="Li X."/>
            <person name="Wang L."/>
            <person name="Xie Y."/>
            <person name="Hong B."/>
        </authorList>
    </citation>
    <scope>NUCLEOTIDE SEQUENCE [LARGE SCALE GENOMIC DNA]</scope>
    <source>
        <strain evidence="2 3">US-43</strain>
    </source>
</reference>
<keyword evidence="3" id="KW-1185">Reference proteome</keyword>
<organism evidence="2 3">
    <name type="scientific">Streptomyces mobaraensis</name>
    <name type="common">Streptoverticillium mobaraense</name>
    <dbReference type="NCBI Taxonomy" id="35621"/>
    <lineage>
        <taxon>Bacteria</taxon>
        <taxon>Bacillati</taxon>
        <taxon>Actinomycetota</taxon>
        <taxon>Actinomycetes</taxon>
        <taxon>Kitasatosporales</taxon>
        <taxon>Streptomycetaceae</taxon>
        <taxon>Streptomyces</taxon>
    </lineage>
</organism>
<accession>A0A5N5VYP6</accession>
<feature type="region of interest" description="Disordered" evidence="1">
    <location>
        <begin position="44"/>
        <end position="94"/>
    </location>
</feature>
<name>A0A5N5VYP6_STRMB</name>